<proteinExistence type="predicted"/>
<dbReference type="AlphaFoldDB" id="A0A6H2A0V6"/>
<name>A0A6H2A0V6_9ZZZZ</name>
<protein>
    <submittedName>
        <fullName evidence="1">Uncharacterized protein</fullName>
    </submittedName>
</protein>
<evidence type="ECO:0000313" key="1">
    <source>
        <dbReference type="EMBL" id="QJA53398.1"/>
    </source>
</evidence>
<accession>A0A6H2A0V6</accession>
<gene>
    <name evidence="1" type="ORF">TM448A03496_0004</name>
</gene>
<sequence length="91" mass="11178">MKMKELKWTTERPDFACVFVTKHGTEYDLWQFYWREDKSTAEIGACNYYLAWADNYCDEWDEIEDCDFEEYLVLEILPTMEEVHKDRTDKR</sequence>
<organism evidence="1">
    <name type="scientific">viral metagenome</name>
    <dbReference type="NCBI Taxonomy" id="1070528"/>
    <lineage>
        <taxon>unclassified sequences</taxon>
        <taxon>metagenomes</taxon>
        <taxon>organismal metagenomes</taxon>
    </lineage>
</organism>
<reference evidence="1" key="1">
    <citation type="submission" date="2020-03" db="EMBL/GenBank/DDBJ databases">
        <title>The deep terrestrial virosphere.</title>
        <authorList>
            <person name="Holmfeldt K."/>
            <person name="Nilsson E."/>
            <person name="Simone D."/>
            <person name="Lopez-Fernandez M."/>
            <person name="Wu X."/>
            <person name="de Brujin I."/>
            <person name="Lundin D."/>
            <person name="Andersson A."/>
            <person name="Bertilsson S."/>
            <person name="Dopson M."/>
        </authorList>
    </citation>
    <scope>NUCLEOTIDE SEQUENCE</scope>
    <source>
        <strain evidence="1">TM448A03496</strain>
    </source>
</reference>
<dbReference type="EMBL" id="MT144419">
    <property type="protein sequence ID" value="QJA53398.1"/>
    <property type="molecule type" value="Genomic_DNA"/>
</dbReference>